<dbReference type="Gene3D" id="3.40.50.720">
    <property type="entry name" value="NAD(P)-binding Rossmann-like Domain"/>
    <property type="match status" value="1"/>
</dbReference>
<dbReference type="PANTHER" id="PTHR43180:SF33">
    <property type="entry name" value="15-HYDROXYPROSTAGLANDIN DEHYDROGENASE [NAD(+)]-LIKE"/>
    <property type="match status" value="1"/>
</dbReference>
<organism evidence="4 5">
    <name type="scientific">Hoyosella altamirensis</name>
    <dbReference type="NCBI Taxonomy" id="616997"/>
    <lineage>
        <taxon>Bacteria</taxon>
        <taxon>Bacillati</taxon>
        <taxon>Actinomycetota</taxon>
        <taxon>Actinomycetes</taxon>
        <taxon>Mycobacteriales</taxon>
        <taxon>Hoyosellaceae</taxon>
        <taxon>Hoyosella</taxon>
    </lineage>
</organism>
<evidence type="ECO:0000313" key="5">
    <source>
        <dbReference type="Proteomes" id="UP000567922"/>
    </source>
</evidence>
<dbReference type="EMBL" id="JACHWS010000001">
    <property type="protein sequence ID" value="MBB3036570.1"/>
    <property type="molecule type" value="Genomic_DNA"/>
</dbReference>
<comment type="similarity">
    <text evidence="1 3">Belongs to the short-chain dehydrogenases/reductases (SDR) family.</text>
</comment>
<dbReference type="PRINTS" id="PR00080">
    <property type="entry name" value="SDRFAMILY"/>
</dbReference>
<name>A0A839RJD9_9ACTN</name>
<reference evidence="4 5" key="1">
    <citation type="submission" date="2020-08" db="EMBL/GenBank/DDBJ databases">
        <title>Sequencing the genomes of 1000 actinobacteria strains.</title>
        <authorList>
            <person name="Klenk H.-P."/>
        </authorList>
    </citation>
    <scope>NUCLEOTIDE SEQUENCE [LARGE SCALE GENOMIC DNA]</scope>
    <source>
        <strain evidence="4 5">DSM 45258</strain>
    </source>
</reference>
<dbReference type="PROSITE" id="PS00061">
    <property type="entry name" value="ADH_SHORT"/>
    <property type="match status" value="1"/>
</dbReference>
<keyword evidence="5" id="KW-1185">Reference proteome</keyword>
<dbReference type="OrthoDB" id="4133661at2"/>
<evidence type="ECO:0000313" key="4">
    <source>
        <dbReference type="EMBL" id="MBB3036570.1"/>
    </source>
</evidence>
<dbReference type="RefSeq" id="WP_064441697.1">
    <property type="nucleotide sequence ID" value="NZ_BDDI01000015.1"/>
</dbReference>
<dbReference type="Pfam" id="PF00106">
    <property type="entry name" value="adh_short"/>
    <property type="match status" value="1"/>
</dbReference>
<dbReference type="GO" id="GO:0016491">
    <property type="term" value="F:oxidoreductase activity"/>
    <property type="evidence" value="ECO:0007669"/>
    <property type="project" value="UniProtKB-KW"/>
</dbReference>
<dbReference type="SUPFAM" id="SSF51735">
    <property type="entry name" value="NAD(P)-binding Rossmann-fold domains"/>
    <property type="match status" value="1"/>
</dbReference>
<dbReference type="AlphaFoldDB" id="A0A839RJD9"/>
<dbReference type="InterPro" id="IPR020904">
    <property type="entry name" value="Sc_DH/Rdtase_CS"/>
</dbReference>
<accession>A0A839RJD9</accession>
<keyword evidence="2" id="KW-0560">Oxidoreductase</keyword>
<dbReference type="PANTHER" id="PTHR43180">
    <property type="entry name" value="3-OXOACYL-(ACYL-CARRIER-PROTEIN) REDUCTASE (AFU_ORTHOLOGUE AFUA_6G11210)"/>
    <property type="match status" value="1"/>
</dbReference>
<dbReference type="Proteomes" id="UP000567922">
    <property type="component" value="Unassembled WGS sequence"/>
</dbReference>
<gene>
    <name evidence="4" type="ORF">FHU29_001004</name>
</gene>
<proteinExistence type="inferred from homology"/>
<evidence type="ECO:0000256" key="1">
    <source>
        <dbReference type="ARBA" id="ARBA00006484"/>
    </source>
</evidence>
<evidence type="ECO:0000256" key="3">
    <source>
        <dbReference type="RuleBase" id="RU000363"/>
    </source>
</evidence>
<comment type="caution">
    <text evidence="4">The sequence shown here is derived from an EMBL/GenBank/DDBJ whole genome shotgun (WGS) entry which is preliminary data.</text>
</comment>
<sequence length="251" mass="26213">MIELHNKAALITGGASGIGAAIARRLASHGARIAVADLDSAKGEQVAAEVGGLFVRTDVSNQSDYARAFEVAGHIDIVVLNAGVGGFGNLTESFDADSYHRLRAINFDGVVFGIQAARQHFAEHGGGTIIVTSSLAGLFESPLDPLYAATKHAVIGLVRSMGPVLAPEDITINALCPTVIDTPIFPREVLDAIRAAGIAVLDAEKVADTVDAILASDSTGQAWPVLPHQLPAPFAFPELPELMTNRTEVMS</sequence>
<protein>
    <submittedName>
        <fullName evidence="4">NAD(P)-dependent dehydrogenase (Short-subunit alcohol dehydrogenase family)</fullName>
    </submittedName>
</protein>
<dbReference type="InterPro" id="IPR002347">
    <property type="entry name" value="SDR_fam"/>
</dbReference>
<evidence type="ECO:0000256" key="2">
    <source>
        <dbReference type="ARBA" id="ARBA00023002"/>
    </source>
</evidence>
<dbReference type="PRINTS" id="PR00081">
    <property type="entry name" value="GDHRDH"/>
</dbReference>
<dbReference type="InterPro" id="IPR036291">
    <property type="entry name" value="NAD(P)-bd_dom_sf"/>
</dbReference>